<keyword evidence="3" id="KW-1003">Cell membrane</keyword>
<evidence type="ECO:0000256" key="4">
    <source>
        <dbReference type="ARBA" id="ARBA00022519"/>
    </source>
</evidence>
<keyword evidence="10" id="KW-1185">Reference proteome</keyword>
<feature type="transmembrane region" description="Helical" evidence="8">
    <location>
        <begin position="169"/>
        <end position="190"/>
    </location>
</feature>
<keyword evidence="4" id="KW-0997">Cell inner membrane</keyword>
<dbReference type="EMBL" id="BROH01000001">
    <property type="protein sequence ID" value="GKY87054.1"/>
    <property type="molecule type" value="Genomic_DNA"/>
</dbReference>
<keyword evidence="2" id="KW-0813">Transport</keyword>
<feature type="transmembrane region" description="Helical" evidence="8">
    <location>
        <begin position="211"/>
        <end position="237"/>
    </location>
</feature>
<feature type="transmembrane region" description="Helical" evidence="8">
    <location>
        <begin position="303"/>
        <end position="321"/>
    </location>
</feature>
<keyword evidence="7 8" id="KW-0472">Membrane</keyword>
<evidence type="ECO:0000313" key="9">
    <source>
        <dbReference type="EMBL" id="GKY87054.1"/>
    </source>
</evidence>
<evidence type="ECO:0000256" key="3">
    <source>
        <dbReference type="ARBA" id="ARBA00022475"/>
    </source>
</evidence>
<dbReference type="InterPro" id="IPR001851">
    <property type="entry name" value="ABC_transp_permease"/>
</dbReference>
<feature type="transmembrane region" description="Helical" evidence="8">
    <location>
        <begin position="131"/>
        <end position="149"/>
    </location>
</feature>
<dbReference type="CDD" id="cd06579">
    <property type="entry name" value="TM_PBP1_transp_AraH_like"/>
    <property type="match status" value="1"/>
</dbReference>
<feature type="transmembrane region" description="Helical" evidence="8">
    <location>
        <begin position="249"/>
        <end position="268"/>
    </location>
</feature>
<keyword evidence="6 8" id="KW-1133">Transmembrane helix</keyword>
<feature type="transmembrane region" description="Helical" evidence="8">
    <location>
        <begin position="20"/>
        <end position="40"/>
    </location>
</feature>
<dbReference type="Proteomes" id="UP001144205">
    <property type="component" value="Unassembled WGS sequence"/>
</dbReference>
<dbReference type="PANTHER" id="PTHR32196:SF21">
    <property type="entry name" value="ABC TRANSPORTER PERMEASE PROTEIN YPHD-RELATED"/>
    <property type="match status" value="1"/>
</dbReference>
<protein>
    <submittedName>
        <fullName evidence="9">ABC transporter permease</fullName>
    </submittedName>
</protein>
<evidence type="ECO:0000256" key="7">
    <source>
        <dbReference type="ARBA" id="ARBA00023136"/>
    </source>
</evidence>
<evidence type="ECO:0000256" key="5">
    <source>
        <dbReference type="ARBA" id="ARBA00022692"/>
    </source>
</evidence>
<evidence type="ECO:0000256" key="2">
    <source>
        <dbReference type="ARBA" id="ARBA00022448"/>
    </source>
</evidence>
<feature type="transmembrane region" description="Helical" evidence="8">
    <location>
        <begin position="86"/>
        <end position="119"/>
    </location>
</feature>
<sequence length="326" mass="33453">MMTETGYTPTPSKSPASSKVMRWVYIIGAFIVLAAIGGFFNRAFLTPENGLAILRAAAMSGMVAMGATFITLSGRFFSLALGQTAMFAGVLMAVLMSAGLPFGIAVVLTFAVIILLGALQGGIIAMGANPIVTTLGAGAILAGLAGLATGGKNVPIESAVVEWIGNGRIIGVPTQTWAFLFSVAVAWWVINKTRLGRETILMGANRATAEASGVNVALITILVFIIASIAAGMMGIFEAAQFNKARVMGFDAVDFNVIAAVLIGGTAIQGGRGSPLQSALGAVFIATVQNYMLLLAWSAGVRTVITGALIVVIVVGFHIAGKRKGA</sequence>
<feature type="transmembrane region" description="Helical" evidence="8">
    <location>
        <begin position="280"/>
        <end position="297"/>
    </location>
</feature>
<accession>A0ABQ5LQ59</accession>
<feature type="transmembrane region" description="Helical" evidence="8">
    <location>
        <begin position="52"/>
        <end position="74"/>
    </location>
</feature>
<dbReference type="PANTHER" id="PTHR32196">
    <property type="entry name" value="ABC TRANSPORTER PERMEASE PROTEIN YPHD-RELATED-RELATED"/>
    <property type="match status" value="1"/>
</dbReference>
<gene>
    <name evidence="9" type="ORF">STA1M1_09230</name>
</gene>
<reference evidence="9" key="1">
    <citation type="journal article" date="2023" name="Int. J. Syst. Evol. Microbiol.">
        <title>Sinisalibacter aestuarii sp. nov., isolated from estuarine sediment of the Arakawa River.</title>
        <authorList>
            <person name="Arafat S.T."/>
            <person name="Hirano S."/>
            <person name="Sato A."/>
            <person name="Takeuchi K."/>
            <person name="Yasuda T."/>
            <person name="Terahara T."/>
            <person name="Hamada M."/>
            <person name="Kobayashi T."/>
        </authorList>
    </citation>
    <scope>NUCLEOTIDE SEQUENCE</scope>
    <source>
        <strain evidence="9">B-399</strain>
    </source>
</reference>
<keyword evidence="5 8" id="KW-0812">Transmembrane</keyword>
<comment type="caution">
    <text evidence="9">The sequence shown here is derived from an EMBL/GenBank/DDBJ whole genome shotgun (WGS) entry which is preliminary data.</text>
</comment>
<comment type="subcellular location">
    <subcellularLocation>
        <location evidence="1">Cell membrane</location>
        <topology evidence="1">Multi-pass membrane protein</topology>
    </subcellularLocation>
</comment>
<evidence type="ECO:0000313" key="10">
    <source>
        <dbReference type="Proteomes" id="UP001144205"/>
    </source>
</evidence>
<organism evidence="9 10">
    <name type="scientific">Sinisalibacter aestuarii</name>
    <dbReference type="NCBI Taxonomy" id="2949426"/>
    <lineage>
        <taxon>Bacteria</taxon>
        <taxon>Pseudomonadati</taxon>
        <taxon>Pseudomonadota</taxon>
        <taxon>Alphaproteobacteria</taxon>
        <taxon>Rhodobacterales</taxon>
        <taxon>Roseobacteraceae</taxon>
        <taxon>Sinisalibacter</taxon>
    </lineage>
</organism>
<evidence type="ECO:0000256" key="6">
    <source>
        <dbReference type="ARBA" id="ARBA00022989"/>
    </source>
</evidence>
<evidence type="ECO:0000256" key="1">
    <source>
        <dbReference type="ARBA" id="ARBA00004651"/>
    </source>
</evidence>
<dbReference type="Pfam" id="PF02653">
    <property type="entry name" value="BPD_transp_2"/>
    <property type="match status" value="1"/>
</dbReference>
<evidence type="ECO:0000256" key="8">
    <source>
        <dbReference type="SAM" id="Phobius"/>
    </source>
</evidence>
<name>A0ABQ5LQ59_9RHOB</name>
<proteinExistence type="predicted"/>